<feature type="domain" description="Hemerythrin-like" evidence="1">
    <location>
        <begin position="19"/>
        <end position="154"/>
    </location>
</feature>
<evidence type="ECO:0000259" key="1">
    <source>
        <dbReference type="Pfam" id="PF01814"/>
    </source>
</evidence>
<dbReference type="Pfam" id="PF01814">
    <property type="entry name" value="Hemerythrin"/>
    <property type="match status" value="1"/>
</dbReference>
<dbReference type="AlphaFoldDB" id="A0A328AKT4"/>
<protein>
    <submittedName>
        <fullName evidence="2">Hemerythrin domain-containing protein</fullName>
    </submittedName>
</protein>
<accession>A0A328AKT4</accession>
<organism evidence="2 3">
    <name type="scientific">Phenylobacterium soli</name>
    <dbReference type="NCBI Taxonomy" id="2170551"/>
    <lineage>
        <taxon>Bacteria</taxon>
        <taxon>Pseudomonadati</taxon>
        <taxon>Pseudomonadota</taxon>
        <taxon>Alphaproteobacteria</taxon>
        <taxon>Caulobacterales</taxon>
        <taxon>Caulobacteraceae</taxon>
        <taxon>Phenylobacterium</taxon>
    </lineage>
</organism>
<reference evidence="3" key="1">
    <citation type="submission" date="2018-05" db="EMBL/GenBank/DDBJ databases">
        <authorList>
            <person name="Li X."/>
        </authorList>
    </citation>
    <scope>NUCLEOTIDE SEQUENCE [LARGE SCALE GENOMIC DNA]</scope>
    <source>
        <strain evidence="3">LX32</strain>
    </source>
</reference>
<dbReference type="EMBL" id="QFYQ01000001">
    <property type="protein sequence ID" value="RAK55147.1"/>
    <property type="molecule type" value="Genomic_DNA"/>
</dbReference>
<evidence type="ECO:0000313" key="2">
    <source>
        <dbReference type="EMBL" id="RAK55147.1"/>
    </source>
</evidence>
<keyword evidence="3" id="KW-1185">Reference proteome</keyword>
<dbReference type="Proteomes" id="UP000249254">
    <property type="component" value="Unassembled WGS sequence"/>
</dbReference>
<name>A0A328AKT4_9CAUL</name>
<comment type="caution">
    <text evidence="2">The sequence shown here is derived from an EMBL/GenBank/DDBJ whole genome shotgun (WGS) entry which is preliminary data.</text>
</comment>
<dbReference type="Gene3D" id="1.20.120.520">
    <property type="entry name" value="nmb1532 protein domain like"/>
    <property type="match status" value="1"/>
</dbReference>
<proteinExistence type="predicted"/>
<evidence type="ECO:0000313" key="3">
    <source>
        <dbReference type="Proteomes" id="UP000249254"/>
    </source>
</evidence>
<dbReference type="OrthoDB" id="7619676at2"/>
<sequence length="179" mass="19805">MSAILAATSAPAKALAAQPLEWFLAEHLRHRQFCGLMAELALAKSFEPEPIRAVIEFLRHELGHHLADEEVDLFPLLRARALPEDEIGEVLDRLIGEHKADMAHAHALRGHLERCLDERLAPGRDPSVALALDAFASQELRHLALENAVVLPLARLRFAETDLKALGRRLIASHGKPGR</sequence>
<dbReference type="InterPro" id="IPR012312">
    <property type="entry name" value="Hemerythrin-like"/>
</dbReference>
<dbReference type="RefSeq" id="WP_111528895.1">
    <property type="nucleotide sequence ID" value="NZ_JBHRSG010000003.1"/>
</dbReference>
<gene>
    <name evidence="2" type="ORF">DJ017_11765</name>
</gene>